<dbReference type="FunFam" id="1.10.287.70:FF:000028">
    <property type="entry name" value="potassium voltage-gated channel subfamily D member 3"/>
    <property type="match status" value="1"/>
</dbReference>
<dbReference type="GO" id="GO:0001508">
    <property type="term" value="P:action potential"/>
    <property type="evidence" value="ECO:0007669"/>
    <property type="project" value="TreeGrafter"/>
</dbReference>
<dbReference type="PANTHER" id="PTHR11537">
    <property type="entry name" value="VOLTAGE-GATED POTASSIUM CHANNEL"/>
    <property type="match status" value="1"/>
</dbReference>
<evidence type="ECO:0000256" key="10">
    <source>
        <dbReference type="ARBA" id="ARBA00023303"/>
    </source>
</evidence>
<comment type="caution">
    <text evidence="13">The sequence shown here is derived from an EMBL/GenBank/DDBJ whole genome shotgun (WGS) entry which is preliminary data.</text>
</comment>
<evidence type="ECO:0000256" key="4">
    <source>
        <dbReference type="ARBA" id="ARBA00022692"/>
    </source>
</evidence>
<dbReference type="PROSITE" id="PS50042">
    <property type="entry name" value="CNMP_BINDING_3"/>
    <property type="match status" value="1"/>
</dbReference>
<organism evidence="13 14">
    <name type="scientific">Xanthobacter autotrophicus</name>
    <dbReference type="NCBI Taxonomy" id="280"/>
    <lineage>
        <taxon>Bacteria</taxon>
        <taxon>Pseudomonadati</taxon>
        <taxon>Pseudomonadota</taxon>
        <taxon>Alphaproteobacteria</taxon>
        <taxon>Hyphomicrobiales</taxon>
        <taxon>Xanthobacteraceae</taxon>
        <taxon>Xanthobacter</taxon>
    </lineage>
</organism>
<feature type="transmembrane region" description="Helical" evidence="11">
    <location>
        <begin position="74"/>
        <end position="96"/>
    </location>
</feature>
<feature type="domain" description="Cyclic nucleotide-binding" evidence="12">
    <location>
        <begin position="282"/>
        <end position="347"/>
    </location>
</feature>
<evidence type="ECO:0000256" key="2">
    <source>
        <dbReference type="ARBA" id="ARBA00022448"/>
    </source>
</evidence>
<evidence type="ECO:0000256" key="9">
    <source>
        <dbReference type="ARBA" id="ARBA00023136"/>
    </source>
</evidence>
<keyword evidence="4 11" id="KW-0812">Transmembrane</keyword>
<dbReference type="InterPro" id="IPR014710">
    <property type="entry name" value="RmlC-like_jellyroll"/>
</dbReference>
<evidence type="ECO:0000313" key="14">
    <source>
        <dbReference type="Proteomes" id="UP000305131"/>
    </source>
</evidence>
<keyword evidence="5" id="KW-0631">Potassium channel</keyword>
<dbReference type="CDD" id="cd00038">
    <property type="entry name" value="CAP_ED"/>
    <property type="match status" value="1"/>
</dbReference>
<dbReference type="SUPFAM" id="SSF51206">
    <property type="entry name" value="cAMP-binding domain-like"/>
    <property type="match status" value="1"/>
</dbReference>
<proteinExistence type="predicted"/>
<dbReference type="Gene3D" id="1.10.287.70">
    <property type="match status" value="1"/>
</dbReference>
<evidence type="ECO:0000256" key="8">
    <source>
        <dbReference type="ARBA" id="ARBA00023065"/>
    </source>
</evidence>
<dbReference type="Proteomes" id="UP000305131">
    <property type="component" value="Unassembled WGS sequence"/>
</dbReference>
<dbReference type="PRINTS" id="PR00169">
    <property type="entry name" value="KCHANNEL"/>
</dbReference>
<keyword evidence="9 11" id="KW-0472">Membrane</keyword>
<sequence length="399" mass="44250">MRKGSEPVGEHKMGEHKPALRSLRRRIFDILERDLPGDHIADAVHYILIAVVLLSVGGAVLATVPSLQLREKWWFHWGEFSALIIFTVEYGVRLWVAPEHPLRKRLKPLVARARYAVTAPALIDLAAILPWFVALISEFDVHALLVLRLLRFLKLARYSSGFNALYLAVRRERYALLSCLIILWTGVLMAATAMYLIERNVQPDKFGSIPEAMWWAITTLTTVGYGDVVPVTNLGRVVGAITMVSGLMMLALPIAIIASSFSEVISKHNFVVTFSMISRLPPFSDLEAPVLGDILPLLNSRSFDRGHHVVRQGETAAHLFVVLQGRLEMEGEEGTRSLGPGDVFGLLPGHTKASLLPVRAVIKTKILAIEENELHMLALRHPAVMGRLAAAARDRDPEA</sequence>
<feature type="transmembrane region" description="Helical" evidence="11">
    <location>
        <begin position="43"/>
        <end position="62"/>
    </location>
</feature>
<dbReference type="InterPro" id="IPR018488">
    <property type="entry name" value="cNMP-bd_CS"/>
</dbReference>
<evidence type="ECO:0000256" key="7">
    <source>
        <dbReference type="ARBA" id="ARBA00022989"/>
    </source>
</evidence>
<comment type="subcellular location">
    <subcellularLocation>
        <location evidence="1">Membrane</location>
        <topology evidence="1">Multi-pass membrane protein</topology>
    </subcellularLocation>
</comment>
<dbReference type="PROSITE" id="PS00888">
    <property type="entry name" value="CNMP_BINDING_1"/>
    <property type="match status" value="1"/>
</dbReference>
<keyword evidence="6" id="KW-0630">Potassium</keyword>
<evidence type="ECO:0000256" key="5">
    <source>
        <dbReference type="ARBA" id="ARBA00022826"/>
    </source>
</evidence>
<dbReference type="Pfam" id="PF00520">
    <property type="entry name" value="Ion_trans"/>
    <property type="match status" value="1"/>
</dbReference>
<dbReference type="InterPro" id="IPR018490">
    <property type="entry name" value="cNMP-bd_dom_sf"/>
</dbReference>
<reference evidence="13 14" key="1">
    <citation type="submission" date="2019-05" db="EMBL/GenBank/DDBJ databases">
        <authorList>
            <person name="Zhou X."/>
        </authorList>
    </citation>
    <scope>NUCLEOTIDE SEQUENCE [LARGE SCALE GENOMIC DNA]</scope>
    <source>
        <strain evidence="13 14">DSM 432</strain>
    </source>
</reference>
<dbReference type="AlphaFoldDB" id="A0A6C1KSY9"/>
<name>A0A6C1KSY9_XANAU</name>
<protein>
    <submittedName>
        <fullName evidence="13">Cyclic nucleotide-binding domain-containing protein</fullName>
    </submittedName>
</protein>
<gene>
    <name evidence="13" type="ORF">FBQ73_04880</name>
</gene>
<evidence type="ECO:0000256" key="1">
    <source>
        <dbReference type="ARBA" id="ARBA00004141"/>
    </source>
</evidence>
<keyword evidence="8" id="KW-0406">Ion transport</keyword>
<dbReference type="GO" id="GO:0005249">
    <property type="term" value="F:voltage-gated potassium channel activity"/>
    <property type="evidence" value="ECO:0007669"/>
    <property type="project" value="InterPro"/>
</dbReference>
<evidence type="ECO:0000256" key="6">
    <source>
        <dbReference type="ARBA" id="ARBA00022958"/>
    </source>
</evidence>
<accession>A0A6C1KSY9</accession>
<dbReference type="SMART" id="SM00100">
    <property type="entry name" value="cNMP"/>
    <property type="match status" value="1"/>
</dbReference>
<keyword evidence="7 11" id="KW-1133">Transmembrane helix</keyword>
<keyword evidence="2" id="KW-0813">Transport</keyword>
<dbReference type="SUPFAM" id="SSF81324">
    <property type="entry name" value="Voltage-gated potassium channels"/>
    <property type="match status" value="1"/>
</dbReference>
<dbReference type="OrthoDB" id="9799090at2"/>
<dbReference type="GO" id="GO:0008076">
    <property type="term" value="C:voltage-gated potassium channel complex"/>
    <property type="evidence" value="ECO:0007669"/>
    <property type="project" value="InterPro"/>
</dbReference>
<dbReference type="PANTHER" id="PTHR11537:SF254">
    <property type="entry name" value="POTASSIUM VOLTAGE-GATED CHANNEL PROTEIN SHAB"/>
    <property type="match status" value="1"/>
</dbReference>
<keyword evidence="3" id="KW-0633">Potassium transport</keyword>
<evidence type="ECO:0000256" key="11">
    <source>
        <dbReference type="SAM" id="Phobius"/>
    </source>
</evidence>
<dbReference type="Pfam" id="PF00027">
    <property type="entry name" value="cNMP_binding"/>
    <property type="match status" value="1"/>
</dbReference>
<feature type="transmembrane region" description="Helical" evidence="11">
    <location>
        <begin position="176"/>
        <end position="197"/>
    </location>
</feature>
<dbReference type="InterPro" id="IPR028325">
    <property type="entry name" value="VG_K_chnl"/>
</dbReference>
<feature type="transmembrane region" description="Helical" evidence="11">
    <location>
        <begin position="237"/>
        <end position="258"/>
    </location>
</feature>
<dbReference type="Gene3D" id="2.60.120.10">
    <property type="entry name" value="Jelly Rolls"/>
    <property type="match status" value="1"/>
</dbReference>
<dbReference type="InterPro" id="IPR000595">
    <property type="entry name" value="cNMP-bd_dom"/>
</dbReference>
<dbReference type="EMBL" id="VAUP01000015">
    <property type="protein sequence ID" value="TLX43466.1"/>
    <property type="molecule type" value="Genomic_DNA"/>
</dbReference>
<evidence type="ECO:0000256" key="3">
    <source>
        <dbReference type="ARBA" id="ARBA00022538"/>
    </source>
</evidence>
<evidence type="ECO:0000259" key="12">
    <source>
        <dbReference type="PROSITE" id="PS50042"/>
    </source>
</evidence>
<evidence type="ECO:0000313" key="13">
    <source>
        <dbReference type="EMBL" id="TLX43466.1"/>
    </source>
</evidence>
<keyword evidence="10" id="KW-0407">Ion channel</keyword>
<dbReference type="InterPro" id="IPR005821">
    <property type="entry name" value="Ion_trans_dom"/>
</dbReference>